<sequence length="102" mass="12325">MTETFALMGFAHPKPERRDELRELLLSFVEPTRAEEGCLEYHFHVDSADPSVFAFYEVWRSREDLDKHLALPHMREFWDSRMDYLSRDLDIRFIDMLSPYPR</sequence>
<dbReference type="Proteomes" id="UP000246410">
    <property type="component" value="Unassembled WGS sequence"/>
</dbReference>
<dbReference type="PANTHER" id="PTHR33336">
    <property type="entry name" value="QUINOL MONOOXYGENASE YGIN-RELATED"/>
    <property type="match status" value="1"/>
</dbReference>
<dbReference type="SUPFAM" id="SSF54909">
    <property type="entry name" value="Dimeric alpha+beta barrel"/>
    <property type="match status" value="1"/>
</dbReference>
<dbReference type="InterPro" id="IPR007138">
    <property type="entry name" value="ABM_dom"/>
</dbReference>
<dbReference type="PROSITE" id="PS51725">
    <property type="entry name" value="ABM"/>
    <property type="match status" value="1"/>
</dbReference>
<evidence type="ECO:0000313" key="3">
    <source>
        <dbReference type="Proteomes" id="UP000246410"/>
    </source>
</evidence>
<dbReference type="RefSeq" id="WP_208643891.1">
    <property type="nucleotide sequence ID" value="NZ_QGTL01000001.1"/>
</dbReference>
<feature type="domain" description="ABM" evidence="1">
    <location>
        <begin position="5"/>
        <end position="93"/>
    </location>
</feature>
<keyword evidence="2" id="KW-0503">Monooxygenase</keyword>
<name>A0A317P269_9NOCA</name>
<gene>
    <name evidence="2" type="ORF">DFR69_101585</name>
</gene>
<proteinExistence type="predicted"/>
<evidence type="ECO:0000313" key="2">
    <source>
        <dbReference type="EMBL" id="PWV81245.1"/>
    </source>
</evidence>
<reference evidence="2 3" key="1">
    <citation type="submission" date="2018-05" db="EMBL/GenBank/DDBJ databases">
        <title>Genomic Encyclopedia of Type Strains, Phase IV (KMG-IV): sequencing the most valuable type-strain genomes for metagenomic binning, comparative biology and taxonomic classification.</title>
        <authorList>
            <person name="Goeker M."/>
        </authorList>
    </citation>
    <scope>NUCLEOTIDE SEQUENCE [LARGE SCALE GENOMIC DNA]</scope>
    <source>
        <strain evidence="2 3">DSM 44717</strain>
    </source>
</reference>
<protein>
    <submittedName>
        <fullName evidence="2">Quinol monooxygenase YgiN</fullName>
    </submittedName>
</protein>
<dbReference type="Pfam" id="PF03992">
    <property type="entry name" value="ABM"/>
    <property type="match status" value="1"/>
</dbReference>
<evidence type="ECO:0000259" key="1">
    <source>
        <dbReference type="PROSITE" id="PS51725"/>
    </source>
</evidence>
<dbReference type="PANTHER" id="PTHR33336:SF3">
    <property type="entry name" value="ABM DOMAIN-CONTAINING PROTEIN"/>
    <property type="match status" value="1"/>
</dbReference>
<organism evidence="2 3">
    <name type="scientific">Nocardia neocaledoniensis</name>
    <dbReference type="NCBI Taxonomy" id="236511"/>
    <lineage>
        <taxon>Bacteria</taxon>
        <taxon>Bacillati</taxon>
        <taxon>Actinomycetota</taxon>
        <taxon>Actinomycetes</taxon>
        <taxon>Mycobacteriales</taxon>
        <taxon>Nocardiaceae</taxon>
        <taxon>Nocardia</taxon>
    </lineage>
</organism>
<dbReference type="GO" id="GO:0004497">
    <property type="term" value="F:monooxygenase activity"/>
    <property type="evidence" value="ECO:0007669"/>
    <property type="project" value="UniProtKB-KW"/>
</dbReference>
<dbReference type="AlphaFoldDB" id="A0A317P269"/>
<dbReference type="InterPro" id="IPR011008">
    <property type="entry name" value="Dimeric_a/b-barrel"/>
</dbReference>
<accession>A0A317P269</accession>
<dbReference type="Gene3D" id="3.30.70.100">
    <property type="match status" value="1"/>
</dbReference>
<dbReference type="EMBL" id="QGTL01000001">
    <property type="protein sequence ID" value="PWV81245.1"/>
    <property type="molecule type" value="Genomic_DNA"/>
</dbReference>
<keyword evidence="2" id="KW-0560">Oxidoreductase</keyword>
<keyword evidence="3" id="KW-1185">Reference proteome</keyword>
<comment type="caution">
    <text evidence="2">The sequence shown here is derived from an EMBL/GenBank/DDBJ whole genome shotgun (WGS) entry which is preliminary data.</text>
</comment>
<dbReference type="InterPro" id="IPR050744">
    <property type="entry name" value="AI-2_Isomerase_LsrG"/>
</dbReference>